<dbReference type="EMBL" id="LQXD01000167">
    <property type="protein sequence ID" value="OIJ07598.1"/>
    <property type="molecule type" value="Genomic_DNA"/>
</dbReference>
<reference evidence="2" key="1">
    <citation type="submission" date="2016-10" db="EMBL/GenBank/DDBJ databases">
        <title>Draft genome sequences of four alkaliphilic bacteria belonging to the Anaerobacillus genus.</title>
        <authorList>
            <person name="Bassil N.M."/>
            <person name="Lloyd J.R."/>
        </authorList>
    </citation>
    <scope>NUCLEOTIDE SEQUENCE [LARGE SCALE GENOMIC DNA]</scope>
    <source>
        <strain evidence="2">NB2006</strain>
    </source>
</reference>
<evidence type="ECO:0000313" key="2">
    <source>
        <dbReference type="EMBL" id="OIJ07598.1"/>
    </source>
</evidence>
<keyword evidence="1" id="KW-0472">Membrane</keyword>
<keyword evidence="1" id="KW-1133">Transmembrane helix</keyword>
<accession>A0A1S2L538</accession>
<feature type="transmembrane region" description="Helical" evidence="1">
    <location>
        <begin position="40"/>
        <end position="64"/>
    </location>
</feature>
<comment type="caution">
    <text evidence="2">The sequence shown here is derived from an EMBL/GenBank/DDBJ whole genome shotgun (WGS) entry which is preliminary data.</text>
</comment>
<evidence type="ECO:0000256" key="1">
    <source>
        <dbReference type="SAM" id="Phobius"/>
    </source>
</evidence>
<organism evidence="2">
    <name type="scientific">Anaerobacillus isosaccharinicus</name>
    <dbReference type="NCBI Taxonomy" id="1532552"/>
    <lineage>
        <taxon>Bacteria</taxon>
        <taxon>Bacillati</taxon>
        <taxon>Bacillota</taxon>
        <taxon>Bacilli</taxon>
        <taxon>Bacillales</taxon>
        <taxon>Bacillaceae</taxon>
        <taxon>Anaerobacillus</taxon>
    </lineage>
</organism>
<dbReference type="AlphaFoldDB" id="A0A1S2L538"/>
<gene>
    <name evidence="2" type="ORF">AWH56_20020</name>
</gene>
<name>A0A1S2L538_9BACI</name>
<keyword evidence="1" id="KW-0812">Transmembrane</keyword>
<sequence length="71" mass="8179">MSTDGVRHPHLLHKMEINQHPNLRVMSMKKMLNWLGRHEIIAGFLALLLLGFILLSSIMINVFLNIPMFGK</sequence>
<proteinExistence type="predicted"/>
<protein>
    <submittedName>
        <fullName evidence="2">Uncharacterized protein</fullName>
    </submittedName>
</protein>